<organism evidence="4 5">
    <name type="scientific">Poritiphilus flavus</name>
    <dbReference type="NCBI Taxonomy" id="2697053"/>
    <lineage>
        <taxon>Bacteria</taxon>
        <taxon>Pseudomonadati</taxon>
        <taxon>Bacteroidota</taxon>
        <taxon>Flavobacteriia</taxon>
        <taxon>Flavobacteriales</taxon>
        <taxon>Flavobacteriaceae</taxon>
        <taxon>Poritiphilus</taxon>
    </lineage>
</organism>
<dbReference type="AlphaFoldDB" id="A0A6L9E9A8"/>
<dbReference type="InterPro" id="IPR018060">
    <property type="entry name" value="HTH_AraC"/>
</dbReference>
<dbReference type="PANTHER" id="PTHR47893">
    <property type="entry name" value="REGULATORY PROTEIN PCHR"/>
    <property type="match status" value="1"/>
</dbReference>
<dbReference type="PANTHER" id="PTHR47893:SF1">
    <property type="entry name" value="REGULATORY PROTEIN PCHR"/>
    <property type="match status" value="1"/>
</dbReference>
<dbReference type="EMBL" id="WXYO01000002">
    <property type="protein sequence ID" value="NAS11320.1"/>
    <property type="molecule type" value="Genomic_DNA"/>
</dbReference>
<evidence type="ECO:0000256" key="1">
    <source>
        <dbReference type="ARBA" id="ARBA00023015"/>
    </source>
</evidence>
<sequence>MRIRLDISKNLKDQFIAGFKLELKGDVYPMNPSLGEGGHMKVLDFPGELEFYHFGSTRFKEPIEMTSVNPATTDWFIIHINLSMVKQEKKVGERLIHFQKYLPIGTLLYGPNLEIFTLIPQDVNSEVTTIRFSRRFLECYFENAGSVIDFDKPLSYEDLDADLESLLFKALQAMNDRLACHALILKFLQNYFRKLKQHEHTEKLEKIHPEDVQSLFKAAKMLRDPLASDIPNLKKLAAMANMGGTKFKTLFKQVFGKPPMEYRNRVRMEFAREEIQIKGRTPSELSHELGYAHPSNFTTAYKKFFGQLPSAKT</sequence>
<dbReference type="InterPro" id="IPR053142">
    <property type="entry name" value="PchR_regulatory_protein"/>
</dbReference>
<dbReference type="InterPro" id="IPR009057">
    <property type="entry name" value="Homeodomain-like_sf"/>
</dbReference>
<evidence type="ECO:0000256" key="2">
    <source>
        <dbReference type="ARBA" id="ARBA00023163"/>
    </source>
</evidence>
<reference evidence="4 5" key="1">
    <citation type="submission" date="2020-01" db="EMBL/GenBank/DDBJ databases">
        <title>Bacteria diversity of Porities sp.</title>
        <authorList>
            <person name="Wang G."/>
        </authorList>
    </citation>
    <scope>NUCLEOTIDE SEQUENCE [LARGE SCALE GENOMIC DNA]</scope>
    <source>
        <strain evidence="4 5">R33</strain>
    </source>
</reference>
<feature type="domain" description="HTH araC/xylS-type" evidence="3">
    <location>
        <begin position="216"/>
        <end position="313"/>
    </location>
</feature>
<dbReference type="SMART" id="SM00342">
    <property type="entry name" value="HTH_ARAC"/>
    <property type="match status" value="1"/>
</dbReference>
<dbReference type="SUPFAM" id="SSF46689">
    <property type="entry name" value="Homeodomain-like"/>
    <property type="match status" value="1"/>
</dbReference>
<gene>
    <name evidence="4" type="ORF">GTQ38_04865</name>
</gene>
<dbReference type="PROSITE" id="PS01124">
    <property type="entry name" value="HTH_ARAC_FAMILY_2"/>
    <property type="match status" value="1"/>
</dbReference>
<name>A0A6L9E9A8_9FLAO</name>
<comment type="caution">
    <text evidence="4">The sequence shown here is derived from an EMBL/GenBank/DDBJ whole genome shotgun (WGS) entry which is preliminary data.</text>
</comment>
<dbReference type="Pfam" id="PF12833">
    <property type="entry name" value="HTH_18"/>
    <property type="match status" value="1"/>
</dbReference>
<keyword evidence="2" id="KW-0804">Transcription</keyword>
<dbReference type="GO" id="GO:0003700">
    <property type="term" value="F:DNA-binding transcription factor activity"/>
    <property type="evidence" value="ECO:0007669"/>
    <property type="project" value="InterPro"/>
</dbReference>
<dbReference type="GO" id="GO:0043565">
    <property type="term" value="F:sequence-specific DNA binding"/>
    <property type="evidence" value="ECO:0007669"/>
    <property type="project" value="InterPro"/>
</dbReference>
<evidence type="ECO:0000313" key="5">
    <source>
        <dbReference type="Proteomes" id="UP000475249"/>
    </source>
</evidence>
<evidence type="ECO:0000259" key="3">
    <source>
        <dbReference type="PROSITE" id="PS01124"/>
    </source>
</evidence>
<evidence type="ECO:0000313" key="4">
    <source>
        <dbReference type="EMBL" id="NAS11320.1"/>
    </source>
</evidence>
<dbReference type="Gene3D" id="1.10.10.60">
    <property type="entry name" value="Homeodomain-like"/>
    <property type="match status" value="1"/>
</dbReference>
<accession>A0A6L9E9A8</accession>
<proteinExistence type="predicted"/>
<dbReference type="RefSeq" id="WP_161434356.1">
    <property type="nucleotide sequence ID" value="NZ_WXYO01000002.1"/>
</dbReference>
<keyword evidence="1" id="KW-0805">Transcription regulation</keyword>
<keyword evidence="5" id="KW-1185">Reference proteome</keyword>
<protein>
    <submittedName>
        <fullName evidence="4">Helix-turn-helix domain-containing protein</fullName>
    </submittedName>
</protein>
<dbReference type="Proteomes" id="UP000475249">
    <property type="component" value="Unassembled WGS sequence"/>
</dbReference>